<proteinExistence type="predicted"/>
<dbReference type="InterPro" id="IPR023198">
    <property type="entry name" value="PGP-like_dom2"/>
</dbReference>
<dbReference type="GO" id="GO:0003850">
    <property type="term" value="F:2-deoxyglucose-6-phosphatase activity"/>
    <property type="evidence" value="ECO:0007669"/>
    <property type="project" value="UniProtKB-EC"/>
</dbReference>
<comment type="caution">
    <text evidence="1">The sequence shown here is derived from an EMBL/GenBank/DDBJ whole genome shotgun (WGS) entry which is preliminary data.</text>
</comment>
<dbReference type="SFLD" id="SFLDG01129">
    <property type="entry name" value="C1.5:_HAD__Beta-PGM__Phosphata"/>
    <property type="match status" value="1"/>
</dbReference>
<dbReference type="EC" id="3.1.3.23" evidence="1"/>
<organism evidence="1">
    <name type="scientific">mine drainage metagenome</name>
    <dbReference type="NCBI Taxonomy" id="410659"/>
    <lineage>
        <taxon>unclassified sequences</taxon>
        <taxon>metagenomes</taxon>
        <taxon>ecological metagenomes</taxon>
    </lineage>
</organism>
<dbReference type="EC" id="3.1.3.68" evidence="1"/>
<dbReference type="Gene3D" id="1.10.150.240">
    <property type="entry name" value="Putative phosphatase, domain 2"/>
    <property type="match status" value="1"/>
</dbReference>
<dbReference type="InterPro" id="IPR041492">
    <property type="entry name" value="HAD_2"/>
</dbReference>
<dbReference type="PANTHER" id="PTHR18901:SF38">
    <property type="entry name" value="PSEUDOURIDINE-5'-PHOSPHATASE"/>
    <property type="match status" value="1"/>
</dbReference>
<dbReference type="NCBIfam" id="NF008087">
    <property type="entry name" value="PRK10826.1"/>
    <property type="match status" value="1"/>
</dbReference>
<protein>
    <submittedName>
        <fullName evidence="1">2-deoxyglucose-6-phosphate phosphatase</fullName>
        <ecNumber evidence="1">3.1.3.23</ecNumber>
        <ecNumber evidence="1">3.1.3.68</ecNumber>
    </submittedName>
</protein>
<dbReference type="SUPFAM" id="SSF56784">
    <property type="entry name" value="HAD-like"/>
    <property type="match status" value="1"/>
</dbReference>
<evidence type="ECO:0000313" key="1">
    <source>
        <dbReference type="EMBL" id="OIQ97487.1"/>
    </source>
</evidence>
<dbReference type="Pfam" id="PF13419">
    <property type="entry name" value="HAD_2"/>
    <property type="match status" value="1"/>
</dbReference>
<dbReference type="EMBL" id="MLJW01000132">
    <property type="protein sequence ID" value="OIQ97487.1"/>
    <property type="molecule type" value="Genomic_DNA"/>
</dbReference>
<gene>
    <name evidence="1" type="primary">yniC_2</name>
    <name evidence="1" type="ORF">GALL_204970</name>
</gene>
<dbReference type="Gene3D" id="3.40.50.1000">
    <property type="entry name" value="HAD superfamily/HAD-like"/>
    <property type="match status" value="1"/>
</dbReference>
<accession>A0A1J5RZZ0</accession>
<dbReference type="NCBIfam" id="TIGR01509">
    <property type="entry name" value="HAD-SF-IA-v3"/>
    <property type="match status" value="1"/>
</dbReference>
<dbReference type="InterPro" id="IPR036412">
    <property type="entry name" value="HAD-like_sf"/>
</dbReference>
<name>A0A1J5RZZ0_9ZZZZ</name>
<dbReference type="InterPro" id="IPR006439">
    <property type="entry name" value="HAD-SF_hydro_IA"/>
</dbReference>
<sequence length="230" mass="26144">MLIHLHPQNNFMKLNTVIFDIDGLLIDSEPLWCEAADEVLIDYNIKLTDQQYISTTGLRTKEFVQSWFRYFKIDEVEVEKAEKKIIEIVLQKIKNDPIIMPGVAYIFDFFFKKNFKIGLATSSPQALIDLVIDLLDIKNFVLATASAEDLAFGKPNPLVYLNCAEKLNASPFECICFEDSFNGMIAAKAARMKCVIVPTHAQLKEERWGAADLKLSSLQNFGELHFTSLI</sequence>
<reference evidence="1" key="1">
    <citation type="submission" date="2016-10" db="EMBL/GenBank/DDBJ databases">
        <title>Sequence of Gallionella enrichment culture.</title>
        <authorList>
            <person name="Poehlein A."/>
            <person name="Muehling M."/>
            <person name="Daniel R."/>
        </authorList>
    </citation>
    <scope>NUCLEOTIDE SEQUENCE</scope>
</reference>
<dbReference type="InterPro" id="IPR023214">
    <property type="entry name" value="HAD_sf"/>
</dbReference>
<dbReference type="PANTHER" id="PTHR18901">
    <property type="entry name" value="2-DEOXYGLUCOSE-6-PHOSPHATE PHOSPHATASE 2"/>
    <property type="match status" value="1"/>
</dbReference>
<dbReference type="AlphaFoldDB" id="A0A1J5RZZ0"/>
<dbReference type="SFLD" id="SFLDG01135">
    <property type="entry name" value="C1.5.6:_HAD__Beta-PGM__Phospha"/>
    <property type="match status" value="1"/>
</dbReference>
<keyword evidence="1" id="KW-0378">Hydrolase</keyword>
<dbReference type="SFLD" id="SFLDS00003">
    <property type="entry name" value="Haloacid_Dehalogenase"/>
    <property type="match status" value="1"/>
</dbReference>